<feature type="compositionally biased region" description="Polar residues" evidence="1">
    <location>
        <begin position="342"/>
        <end position="351"/>
    </location>
</feature>
<dbReference type="RefSeq" id="WP_171837743.1">
    <property type="nucleotide sequence ID" value="NZ_CP053708.1"/>
</dbReference>
<evidence type="ECO:0000256" key="1">
    <source>
        <dbReference type="SAM" id="MobiDB-lite"/>
    </source>
</evidence>
<protein>
    <submittedName>
        <fullName evidence="2">ISKra4 family transposase</fullName>
    </submittedName>
</protein>
<gene>
    <name evidence="2" type="ORF">HN018_03625</name>
</gene>
<dbReference type="AlphaFoldDB" id="A0A6M8HH66"/>
<reference evidence="2 3" key="1">
    <citation type="journal article" date="2014" name="World J. Microbiol. Biotechnol.">
        <title>Biodiversity and physiological characteristics of Antarctic and Arctic lichens-associated bacteria.</title>
        <authorList>
            <person name="Lee Y.M."/>
            <person name="Kim E.H."/>
            <person name="Lee H.K."/>
            <person name="Hong S.G."/>
        </authorList>
    </citation>
    <scope>NUCLEOTIDE SEQUENCE [LARGE SCALE GENOMIC DNA]</scope>
    <source>
        <strain evidence="2 3">PAMC 26569</strain>
    </source>
</reference>
<dbReference type="EMBL" id="CP053708">
    <property type="protein sequence ID" value="QKE88639.1"/>
    <property type="molecule type" value="Genomic_DNA"/>
</dbReference>
<feature type="region of interest" description="Disordered" evidence="1">
    <location>
        <begin position="330"/>
        <end position="351"/>
    </location>
</feature>
<keyword evidence="3" id="KW-1185">Reference proteome</keyword>
<evidence type="ECO:0000313" key="3">
    <source>
        <dbReference type="Proteomes" id="UP000500767"/>
    </source>
</evidence>
<dbReference type="KEGG" id="lck:HN018_03625"/>
<dbReference type="Proteomes" id="UP000500767">
    <property type="component" value="Chromosome"/>
</dbReference>
<name>A0A6M8HH66_9PROT</name>
<proteinExistence type="predicted"/>
<organism evidence="2 3">
    <name type="scientific">Lichenicola cladoniae</name>
    <dbReference type="NCBI Taxonomy" id="1484109"/>
    <lineage>
        <taxon>Bacteria</taxon>
        <taxon>Pseudomonadati</taxon>
        <taxon>Pseudomonadota</taxon>
        <taxon>Alphaproteobacteria</taxon>
        <taxon>Acetobacterales</taxon>
        <taxon>Acetobacteraceae</taxon>
        <taxon>Lichenicola</taxon>
    </lineage>
</organism>
<sequence length="466" mass="52323">MNDWDFVDISWSPLTELLPDRCTPELGRLQAELSARHPFREAARLLTSLLPCQPMNHATMRNRTHRVASDLEQMPPGQPAPEPEAKPQGEIMVLIDGAHIRAAHGYQSRRVDVTVGNIEVAGRPPRRFALAPKGAGSPLATMRQALREQGWQPGRSVTVLSDGEAALPGLVRAAVGEPIACILDWWHISMRVQHIQQAMRGIHAPDPQPCLDLDMIDWWVGRLQKLIWHDRSDEALDELFYIQHAVPVVVRVNGETLRSAAAMLLWNCDDLRRDLENAGSSLINYGERYRSKLPISTSRAEGCFDEIANARMAKKQRMRWSPARCTWRRRGARRGPGRSSHAAIQSSSGGVTKTFPLPQRCKRLRPEFRAIRLAHVAFIQKLFSNIDRLTYSNYAFQIPANDCSATPVSLCMRLRAGLSSTTLVALHIARLVTPSRANICSRDIWTDHRGRDPRCGCMSRADCTRV</sequence>
<evidence type="ECO:0000313" key="2">
    <source>
        <dbReference type="EMBL" id="QKE88639.1"/>
    </source>
</evidence>
<accession>A0A6M8HH66</accession>